<reference evidence="1 2" key="1">
    <citation type="submission" date="2019-02" db="EMBL/GenBank/DDBJ databases">
        <title>Deep-cultivation of Planctomycetes and their phenomic and genomic characterization uncovers novel biology.</title>
        <authorList>
            <person name="Wiegand S."/>
            <person name="Jogler M."/>
            <person name="Boedeker C."/>
            <person name="Pinto D."/>
            <person name="Vollmers J."/>
            <person name="Rivas-Marin E."/>
            <person name="Kohn T."/>
            <person name="Peeters S.H."/>
            <person name="Heuer A."/>
            <person name="Rast P."/>
            <person name="Oberbeckmann S."/>
            <person name="Bunk B."/>
            <person name="Jeske O."/>
            <person name="Meyerdierks A."/>
            <person name="Storesund J.E."/>
            <person name="Kallscheuer N."/>
            <person name="Luecker S."/>
            <person name="Lage O.M."/>
            <person name="Pohl T."/>
            <person name="Merkel B.J."/>
            <person name="Hornburger P."/>
            <person name="Mueller R.-W."/>
            <person name="Bruemmer F."/>
            <person name="Labrenz M."/>
            <person name="Spormann A.M."/>
            <person name="Op den Camp H."/>
            <person name="Overmann J."/>
            <person name="Amann R."/>
            <person name="Jetten M.S.M."/>
            <person name="Mascher T."/>
            <person name="Medema M.H."/>
            <person name="Devos D.P."/>
            <person name="Kaster A.-K."/>
            <person name="Ovreas L."/>
            <person name="Rohde M."/>
            <person name="Galperin M.Y."/>
            <person name="Jogler C."/>
        </authorList>
    </citation>
    <scope>NUCLEOTIDE SEQUENCE [LARGE SCALE GENOMIC DNA]</scope>
    <source>
        <strain evidence="1 2">Mal4</strain>
    </source>
</reference>
<evidence type="ECO:0000313" key="1">
    <source>
        <dbReference type="EMBL" id="QDU40031.1"/>
    </source>
</evidence>
<evidence type="ECO:0008006" key="3">
    <source>
        <dbReference type="Google" id="ProtNLM"/>
    </source>
</evidence>
<accession>A0A517ZC56</accession>
<organism evidence="1 2">
    <name type="scientific">Maioricimonas rarisocia</name>
    <dbReference type="NCBI Taxonomy" id="2528026"/>
    <lineage>
        <taxon>Bacteria</taxon>
        <taxon>Pseudomonadati</taxon>
        <taxon>Planctomycetota</taxon>
        <taxon>Planctomycetia</taxon>
        <taxon>Planctomycetales</taxon>
        <taxon>Planctomycetaceae</taxon>
        <taxon>Maioricimonas</taxon>
    </lineage>
</organism>
<dbReference type="AlphaFoldDB" id="A0A517ZC56"/>
<name>A0A517ZC56_9PLAN</name>
<keyword evidence="2" id="KW-1185">Reference proteome</keyword>
<proteinExistence type="predicted"/>
<evidence type="ECO:0000313" key="2">
    <source>
        <dbReference type="Proteomes" id="UP000320496"/>
    </source>
</evidence>
<dbReference type="KEGG" id="mri:Mal4_43850"/>
<protein>
    <recommendedName>
        <fullName evidence="3">DUF2007 domain-containing protein</fullName>
    </recommendedName>
</protein>
<dbReference type="Proteomes" id="UP000320496">
    <property type="component" value="Chromosome"/>
</dbReference>
<dbReference type="Gene3D" id="3.30.70.1530">
    <property type="entry name" value="Hypothetical protein rpa1041"/>
    <property type="match status" value="1"/>
</dbReference>
<dbReference type="RefSeq" id="WP_145371154.1">
    <property type="nucleotide sequence ID" value="NZ_CP036275.1"/>
</dbReference>
<sequence>MSDEGKKLQTLLTVPSQAEAKLIVAALADYGIKARSSEASADGSPSPAPVQVAVAGDDAEQAVGAIQDMRSTHQEIDWSHVDVGPAGGRFA</sequence>
<gene>
    <name evidence="1" type="ORF">Mal4_43850</name>
</gene>
<dbReference type="EMBL" id="CP036275">
    <property type="protein sequence ID" value="QDU40031.1"/>
    <property type="molecule type" value="Genomic_DNA"/>
</dbReference>